<comment type="caution">
    <text evidence="3">The sequence shown here is derived from an EMBL/GenBank/DDBJ whole genome shotgun (WGS) entry which is preliminary data.</text>
</comment>
<keyword evidence="4" id="KW-1185">Reference proteome</keyword>
<dbReference type="EMBL" id="CAICTM010002819">
    <property type="protein sequence ID" value="CAB9530295.1"/>
    <property type="molecule type" value="Genomic_DNA"/>
</dbReference>
<evidence type="ECO:0000313" key="3">
    <source>
        <dbReference type="EMBL" id="CAB9530295.1"/>
    </source>
</evidence>
<dbReference type="Proteomes" id="UP001153069">
    <property type="component" value="Unassembled WGS sequence"/>
</dbReference>
<feature type="chain" id="PRO_5040457502" evidence="2">
    <location>
        <begin position="25"/>
        <end position="243"/>
    </location>
</feature>
<organism evidence="3 4">
    <name type="scientific">Seminavis robusta</name>
    <dbReference type="NCBI Taxonomy" id="568900"/>
    <lineage>
        <taxon>Eukaryota</taxon>
        <taxon>Sar</taxon>
        <taxon>Stramenopiles</taxon>
        <taxon>Ochrophyta</taxon>
        <taxon>Bacillariophyta</taxon>
        <taxon>Bacillariophyceae</taxon>
        <taxon>Bacillariophycidae</taxon>
        <taxon>Naviculales</taxon>
        <taxon>Naviculaceae</taxon>
        <taxon>Seminavis</taxon>
    </lineage>
</organism>
<evidence type="ECO:0000256" key="2">
    <source>
        <dbReference type="SAM" id="SignalP"/>
    </source>
</evidence>
<sequence length="243" mass="27465">MALRFWVALHLLVVLSVQPHATTALLPNSGTKNRFQLSSNGSTRIPLALCAQPRNNKNSPNGSDGNDDDDDDDDGDDEEEVMAKEKLFRELMGLSEEKSQKKTGKNKNKKGGIKRPAHDNRDQLPFLVQVMTPPEEPYEQLAQQQQSKIKKKKKKKGNKLVQTDVVGETLGEFPFEKNTGSGDRIMIDDEVYVVQKAKCQYRYAGGQKFVMVRKILQVKPMARSMQEDYIMRQWNAPSAPESE</sequence>
<keyword evidence="2" id="KW-0732">Signal</keyword>
<feature type="signal peptide" evidence="2">
    <location>
        <begin position="1"/>
        <end position="24"/>
    </location>
</feature>
<feature type="compositionally biased region" description="Polar residues" evidence="1">
    <location>
        <begin position="53"/>
        <end position="63"/>
    </location>
</feature>
<dbReference type="AlphaFoldDB" id="A0A9N8F1M1"/>
<protein>
    <submittedName>
        <fullName evidence="3">Uncharacterized protein</fullName>
    </submittedName>
</protein>
<proteinExistence type="predicted"/>
<feature type="region of interest" description="Disordered" evidence="1">
    <location>
        <begin position="51"/>
        <end position="123"/>
    </location>
</feature>
<dbReference type="OrthoDB" id="49071at2759"/>
<feature type="compositionally biased region" description="Basic and acidic residues" evidence="1">
    <location>
        <begin position="81"/>
        <end position="100"/>
    </location>
</feature>
<gene>
    <name evidence="3" type="ORF">SEMRO_2821_G337920.1</name>
</gene>
<reference evidence="3" key="1">
    <citation type="submission" date="2020-06" db="EMBL/GenBank/DDBJ databases">
        <authorList>
            <consortium name="Plant Systems Biology data submission"/>
        </authorList>
    </citation>
    <scope>NUCLEOTIDE SEQUENCE</scope>
    <source>
        <strain evidence="3">D6</strain>
    </source>
</reference>
<accession>A0A9N8F1M1</accession>
<name>A0A9N8F1M1_9STRA</name>
<feature type="compositionally biased region" description="Basic residues" evidence="1">
    <location>
        <begin position="101"/>
        <end position="115"/>
    </location>
</feature>
<evidence type="ECO:0000256" key="1">
    <source>
        <dbReference type="SAM" id="MobiDB-lite"/>
    </source>
</evidence>
<feature type="compositionally biased region" description="Acidic residues" evidence="1">
    <location>
        <begin position="65"/>
        <end position="80"/>
    </location>
</feature>
<evidence type="ECO:0000313" key="4">
    <source>
        <dbReference type="Proteomes" id="UP001153069"/>
    </source>
</evidence>